<reference evidence="2" key="1">
    <citation type="submission" date="2022-10" db="EMBL/GenBank/DDBJ databases">
        <title>Characterization and whole genome sequencing of a new Roseateles species, isolated from fresh water.</title>
        <authorList>
            <person name="Guliayeva D.Y."/>
            <person name="Akhremchuk A.E."/>
            <person name="Sikolenko M.A."/>
            <person name="Valentovich L.N."/>
            <person name="Sidarenka A.V."/>
        </authorList>
    </citation>
    <scope>NUCLEOTIDE SEQUENCE</scope>
    <source>
        <strain evidence="2">BIM B-1768</strain>
    </source>
</reference>
<feature type="chain" id="PRO_5047509042" description="Sel1 repeat family protein" evidence="1">
    <location>
        <begin position="21"/>
        <end position="221"/>
    </location>
</feature>
<evidence type="ECO:0000313" key="3">
    <source>
        <dbReference type="Proteomes" id="UP001064933"/>
    </source>
</evidence>
<feature type="signal peptide" evidence="1">
    <location>
        <begin position="1"/>
        <end position="20"/>
    </location>
</feature>
<proteinExistence type="predicted"/>
<name>A0ABY6B224_9BURK</name>
<sequence length="221" mass="23496">MKRVLLVVFALASALGTATAASPVGPTEIFKVVTGAYDKVMQDDPATARKMLRDVLANARYQDDARGLSLAYVALADIEKFEAAGSPLPFDGTHVGAAGNKFESVVTGASTPQALAYLQAAEQQLLRQESPAVQAGDDFALSALWFEMASIYGRVPDTTKLCGALSKSLEFHLLGTSKHPGEPVILFGRPGTSEQFQKVIEFRKKANQCVGRHASGAEAPK</sequence>
<dbReference type="EMBL" id="CP104562">
    <property type="protein sequence ID" value="UXH79453.1"/>
    <property type="molecule type" value="Genomic_DNA"/>
</dbReference>
<keyword evidence="3" id="KW-1185">Reference proteome</keyword>
<dbReference type="Proteomes" id="UP001064933">
    <property type="component" value="Chromosome"/>
</dbReference>
<evidence type="ECO:0008006" key="4">
    <source>
        <dbReference type="Google" id="ProtNLM"/>
    </source>
</evidence>
<evidence type="ECO:0000256" key="1">
    <source>
        <dbReference type="SAM" id="SignalP"/>
    </source>
</evidence>
<organism evidence="2 3">
    <name type="scientific">Roseateles amylovorans</name>
    <dbReference type="NCBI Taxonomy" id="2978473"/>
    <lineage>
        <taxon>Bacteria</taxon>
        <taxon>Pseudomonadati</taxon>
        <taxon>Pseudomonadota</taxon>
        <taxon>Betaproteobacteria</taxon>
        <taxon>Burkholderiales</taxon>
        <taxon>Sphaerotilaceae</taxon>
        <taxon>Roseateles</taxon>
    </lineage>
</organism>
<evidence type="ECO:0000313" key="2">
    <source>
        <dbReference type="EMBL" id="UXH79453.1"/>
    </source>
</evidence>
<dbReference type="RefSeq" id="WP_261759272.1">
    <property type="nucleotide sequence ID" value="NZ_CP104562.2"/>
</dbReference>
<gene>
    <name evidence="2" type="ORF">N4261_05870</name>
</gene>
<protein>
    <recommendedName>
        <fullName evidence="4">Sel1 repeat family protein</fullName>
    </recommendedName>
</protein>
<accession>A0ABY6B224</accession>
<keyword evidence="1" id="KW-0732">Signal</keyword>